<dbReference type="PROSITE" id="PS00107">
    <property type="entry name" value="PROTEIN_KINASE_ATP"/>
    <property type="match status" value="1"/>
</dbReference>
<dbReference type="InterPro" id="IPR017441">
    <property type="entry name" value="Protein_kinase_ATP_BS"/>
</dbReference>
<accession>A0A517P368</accession>
<protein>
    <submittedName>
        <fullName evidence="8">Serine/threonine-protein kinase PknB</fullName>
        <ecNumber evidence="8">2.7.11.1</ecNumber>
    </submittedName>
</protein>
<evidence type="ECO:0000256" key="5">
    <source>
        <dbReference type="PROSITE-ProRule" id="PRU10141"/>
    </source>
</evidence>
<dbReference type="InterPro" id="IPR000719">
    <property type="entry name" value="Prot_kinase_dom"/>
</dbReference>
<keyword evidence="9" id="KW-1185">Reference proteome</keyword>
<dbReference type="PANTHER" id="PTHR43289">
    <property type="entry name" value="MITOGEN-ACTIVATED PROTEIN KINASE KINASE KINASE 20-RELATED"/>
    <property type="match status" value="1"/>
</dbReference>
<evidence type="ECO:0000256" key="6">
    <source>
        <dbReference type="SAM" id="Phobius"/>
    </source>
</evidence>
<dbReference type="PROSITE" id="PS00108">
    <property type="entry name" value="PROTEIN_KINASE_ST"/>
    <property type="match status" value="1"/>
</dbReference>
<keyword evidence="3 8" id="KW-0418">Kinase</keyword>
<evidence type="ECO:0000256" key="4">
    <source>
        <dbReference type="ARBA" id="ARBA00022840"/>
    </source>
</evidence>
<dbReference type="Gene3D" id="1.10.510.10">
    <property type="entry name" value="Transferase(Phosphotransferase) domain 1"/>
    <property type="match status" value="1"/>
</dbReference>
<dbReference type="CDD" id="cd14014">
    <property type="entry name" value="STKc_PknB_like"/>
    <property type="match status" value="1"/>
</dbReference>
<feature type="transmembrane region" description="Helical" evidence="6">
    <location>
        <begin position="407"/>
        <end position="432"/>
    </location>
</feature>
<evidence type="ECO:0000313" key="8">
    <source>
        <dbReference type="EMBL" id="QDT13820.1"/>
    </source>
</evidence>
<dbReference type="SUPFAM" id="SSF56112">
    <property type="entry name" value="Protein kinase-like (PK-like)"/>
    <property type="match status" value="1"/>
</dbReference>
<dbReference type="EC" id="2.7.11.1" evidence="8"/>
<feature type="binding site" evidence="5">
    <location>
        <position position="113"/>
    </location>
    <ligand>
        <name>ATP</name>
        <dbReference type="ChEBI" id="CHEBI:30616"/>
    </ligand>
</feature>
<dbReference type="SMART" id="SM00220">
    <property type="entry name" value="S_TKc"/>
    <property type="match status" value="1"/>
</dbReference>
<dbReference type="AlphaFoldDB" id="A0A517P368"/>
<reference evidence="8 9" key="1">
    <citation type="submission" date="2019-02" db="EMBL/GenBank/DDBJ databases">
        <title>Deep-cultivation of Planctomycetes and their phenomic and genomic characterization uncovers novel biology.</title>
        <authorList>
            <person name="Wiegand S."/>
            <person name="Jogler M."/>
            <person name="Boedeker C."/>
            <person name="Pinto D."/>
            <person name="Vollmers J."/>
            <person name="Rivas-Marin E."/>
            <person name="Kohn T."/>
            <person name="Peeters S.H."/>
            <person name="Heuer A."/>
            <person name="Rast P."/>
            <person name="Oberbeckmann S."/>
            <person name="Bunk B."/>
            <person name="Jeske O."/>
            <person name="Meyerdierks A."/>
            <person name="Storesund J.E."/>
            <person name="Kallscheuer N."/>
            <person name="Luecker S."/>
            <person name="Lage O.M."/>
            <person name="Pohl T."/>
            <person name="Merkel B.J."/>
            <person name="Hornburger P."/>
            <person name="Mueller R.-W."/>
            <person name="Bruemmer F."/>
            <person name="Labrenz M."/>
            <person name="Spormann A.M."/>
            <person name="Op den Camp H."/>
            <person name="Overmann J."/>
            <person name="Amann R."/>
            <person name="Jetten M.S.M."/>
            <person name="Mascher T."/>
            <person name="Medema M.H."/>
            <person name="Devos D.P."/>
            <person name="Kaster A.-K."/>
            <person name="Ovreas L."/>
            <person name="Rohde M."/>
            <person name="Galperin M.Y."/>
            <person name="Jogler C."/>
        </authorList>
    </citation>
    <scope>NUCLEOTIDE SEQUENCE [LARGE SCALE GENOMIC DNA]</scope>
    <source>
        <strain evidence="8 9">K23_9</strain>
    </source>
</reference>
<organism evidence="8 9">
    <name type="scientific">Stieleria marina</name>
    <dbReference type="NCBI Taxonomy" id="1930275"/>
    <lineage>
        <taxon>Bacteria</taxon>
        <taxon>Pseudomonadati</taxon>
        <taxon>Planctomycetota</taxon>
        <taxon>Planctomycetia</taxon>
        <taxon>Pirellulales</taxon>
        <taxon>Pirellulaceae</taxon>
        <taxon>Stieleria</taxon>
    </lineage>
</organism>
<keyword evidence="1 8" id="KW-0808">Transferase</keyword>
<dbReference type="Gene3D" id="3.30.200.20">
    <property type="entry name" value="Phosphorylase Kinase, domain 1"/>
    <property type="match status" value="1"/>
</dbReference>
<dbReference type="GO" id="GO:0004674">
    <property type="term" value="F:protein serine/threonine kinase activity"/>
    <property type="evidence" value="ECO:0007669"/>
    <property type="project" value="UniProtKB-EC"/>
</dbReference>
<proteinExistence type="predicted"/>
<gene>
    <name evidence="8" type="primary">pknB_29</name>
    <name evidence="8" type="ORF">K239x_58400</name>
</gene>
<dbReference type="Proteomes" id="UP000319817">
    <property type="component" value="Chromosome"/>
</dbReference>
<evidence type="ECO:0000259" key="7">
    <source>
        <dbReference type="PROSITE" id="PS50011"/>
    </source>
</evidence>
<evidence type="ECO:0000256" key="2">
    <source>
        <dbReference type="ARBA" id="ARBA00022741"/>
    </source>
</evidence>
<dbReference type="GO" id="GO:0005524">
    <property type="term" value="F:ATP binding"/>
    <property type="evidence" value="ECO:0007669"/>
    <property type="project" value="UniProtKB-UniRule"/>
</dbReference>
<feature type="domain" description="Protein kinase" evidence="7">
    <location>
        <begin position="83"/>
        <end position="380"/>
    </location>
</feature>
<evidence type="ECO:0000256" key="1">
    <source>
        <dbReference type="ARBA" id="ARBA00022679"/>
    </source>
</evidence>
<keyword evidence="6" id="KW-0812">Transmembrane</keyword>
<dbReference type="PROSITE" id="PS50011">
    <property type="entry name" value="PROTEIN_KINASE_DOM"/>
    <property type="match status" value="1"/>
</dbReference>
<dbReference type="Pfam" id="PF00069">
    <property type="entry name" value="Pkinase"/>
    <property type="match status" value="1"/>
</dbReference>
<sequence length="788" mass="86970">MRGAKAIFEEVCDLEESQQRSALDRLCGDNASLRNEVQSLLAAQHDAGEFLNQPTLGSADSGLAPTLDTVDIAETAGSQVDRYKLLEKIGEGGFGVVYMAQQDEPIRRRVALKIIKLGMDTQQVVARFEAERQALAMMDHPNIARVIDGGSTETGRPYFVMELVRGDSITAYCDQKRLPLRERLQLFQQVCRAIEHAHQKGIIHRDIKPSNVLVTISDDQPLVKVIDFGIAKATNASLTDKTLFTQFRQLIGTPLYMSPEQAERSGVDIDTRTDIYSLGVLLYEMLTGRTPLDPQKLNSAALGELQRMISEDEPSKPSVLVSSAIGDFAQIAQARSVDASRLGNSLSGDLDWIVLKALEKDRSRRYSGASVFAADIDRYLNDEAVEATPPSRTYQLRKFARRNRGMLATAATLLVALLLGLVGTSVAAAWAIKEKRLATEARLLAEQNANTAERNEKSARRAALLAGASPMLPEADARALAGSWKAEIAELKKRVGVEHVDATKLQTQYTSWFATWLSQHQKWDEAKSLIDEVYPLAKQNIGPDDPAFMSLCNLRYKVGLATNATKNQSADTFTDLFASMTAIHGKDKAAVLLPEYAGALASAGRNDEASRAIAKFVAYRSKQSTPLTILENTRIDIAIEQLIDWGQTHPKLMQQLKRIRDVGITTDQNASVDNDDELASDLKKLQGRWKEITTSSTKLTMTQEFDGQTSTTFFVDQDSNIDRGHSARFALTRSGSVKVLTSYIGKSKNNGMSFVYHLDGDTLSIVSKMLSNHNSLPVVEFHQWKKTK</sequence>
<keyword evidence="6" id="KW-1133">Transmembrane helix</keyword>
<keyword evidence="2 5" id="KW-0547">Nucleotide-binding</keyword>
<evidence type="ECO:0000313" key="9">
    <source>
        <dbReference type="Proteomes" id="UP000319817"/>
    </source>
</evidence>
<dbReference type="InterPro" id="IPR008271">
    <property type="entry name" value="Ser/Thr_kinase_AS"/>
</dbReference>
<evidence type="ECO:0000256" key="3">
    <source>
        <dbReference type="ARBA" id="ARBA00022777"/>
    </source>
</evidence>
<dbReference type="InterPro" id="IPR011009">
    <property type="entry name" value="Kinase-like_dom_sf"/>
</dbReference>
<keyword evidence="6" id="KW-0472">Membrane</keyword>
<dbReference type="EMBL" id="CP036526">
    <property type="protein sequence ID" value="QDT13820.1"/>
    <property type="molecule type" value="Genomic_DNA"/>
</dbReference>
<dbReference type="PANTHER" id="PTHR43289:SF6">
    <property type="entry name" value="SERINE_THREONINE-PROTEIN KINASE NEKL-3"/>
    <property type="match status" value="1"/>
</dbReference>
<keyword evidence="4 5" id="KW-0067">ATP-binding</keyword>
<name>A0A517P368_9BACT</name>